<dbReference type="Pfam" id="PF22909">
    <property type="entry name" value="Caulimovir_coat_dom"/>
    <property type="match status" value="1"/>
</dbReference>
<dbReference type="EMBL" id="JBJUIK010000003">
    <property type="protein sequence ID" value="KAL3533405.1"/>
    <property type="molecule type" value="Genomic_DNA"/>
</dbReference>
<keyword evidence="5" id="KW-1185">Reference proteome</keyword>
<dbReference type="PANTHER" id="PTHR33054">
    <property type="entry name" value="CCHC-TYPE DOMAIN-CONTAINING PROTEIN"/>
    <property type="match status" value="1"/>
</dbReference>
<dbReference type="InterPro" id="IPR056648">
    <property type="entry name" value="DUF7746"/>
</dbReference>
<dbReference type="PANTHER" id="PTHR33054:SF9">
    <property type="entry name" value="CCHC-TYPE DOMAIN-CONTAINING PROTEIN"/>
    <property type="match status" value="1"/>
</dbReference>
<dbReference type="Pfam" id="PF24496">
    <property type="entry name" value="DUF7588"/>
    <property type="match status" value="1"/>
</dbReference>
<accession>A0ABD3AQH1</accession>
<feature type="domain" description="DUF7746" evidence="3">
    <location>
        <begin position="348"/>
        <end position="428"/>
    </location>
</feature>
<comment type="caution">
    <text evidence="4">The sequence shown here is derived from an EMBL/GenBank/DDBJ whole genome shotgun (WGS) entry which is preliminary data.</text>
</comment>
<feature type="region of interest" description="Disordered" evidence="1">
    <location>
        <begin position="285"/>
        <end position="305"/>
    </location>
</feature>
<gene>
    <name evidence="4" type="ORF">ACH5RR_006926</name>
</gene>
<protein>
    <submittedName>
        <fullName evidence="4">Uncharacterized protein</fullName>
    </submittedName>
</protein>
<sequence>MRPESNFPQASYTVQQEDDDLVNSPTYSSLNPSGLDAEINVLTVESNFQINKELLRNEFYAPHNEVRKQWFFENYKDDKRTRIQEEFYAFLNHYQIHVQFFDWFSAYAEQNKIDYPFTQSIFMTKVWQTSSGEKVHSDFPPMRKFEILVNNAIVYAAPFKAKTAVSSEDLLPIIEQNNFTNKYLQVIGEHLSVKIPPSTSSIPLSVVASSLKQPSSYKSALDTPIFKPYEIPSQLRTQISSSKIDSELQTRIDKIEQAIKLAYVPESPTPKTKDDKQKASISVLDRVKPASDSESIPQTPKPESNDIFKLKIQPSSSSWKKSNKFYYPRATHPDVLLYEQPNVIQNSYNANNSYEWNIDGVSEYNITSKLQQMTMVATAYKTSHNCIDQLMAHILVAGFTGQLKSWWDEHLSQNDRDNIFDAIRIDPEGNAIRDPYRQTISDAVSTFIFTIAKTFIGNPGIFREKSTEILNNLKCKKVSEFRWYKDTFLTRIYTRPDGNLPYWKEKFLDGLPKSLRDLVREELQTGHNGIVPYQNITYGELNSMIQQVSMKVCHQDKMMRQLAKDRNQRRKNLGSFCEQFGLPSNQT</sequence>
<dbReference type="InterPro" id="IPR056010">
    <property type="entry name" value="DUF7588"/>
</dbReference>
<evidence type="ECO:0000259" key="3">
    <source>
        <dbReference type="Pfam" id="PF24925"/>
    </source>
</evidence>
<dbReference type="Proteomes" id="UP001630127">
    <property type="component" value="Unassembled WGS sequence"/>
</dbReference>
<organism evidence="4 5">
    <name type="scientific">Cinchona calisaya</name>
    <dbReference type="NCBI Taxonomy" id="153742"/>
    <lineage>
        <taxon>Eukaryota</taxon>
        <taxon>Viridiplantae</taxon>
        <taxon>Streptophyta</taxon>
        <taxon>Embryophyta</taxon>
        <taxon>Tracheophyta</taxon>
        <taxon>Spermatophyta</taxon>
        <taxon>Magnoliopsida</taxon>
        <taxon>eudicotyledons</taxon>
        <taxon>Gunneridae</taxon>
        <taxon>Pentapetalae</taxon>
        <taxon>asterids</taxon>
        <taxon>lamiids</taxon>
        <taxon>Gentianales</taxon>
        <taxon>Rubiaceae</taxon>
        <taxon>Cinchonoideae</taxon>
        <taxon>Cinchoneae</taxon>
        <taxon>Cinchona</taxon>
    </lineage>
</organism>
<evidence type="ECO:0000259" key="2">
    <source>
        <dbReference type="Pfam" id="PF24496"/>
    </source>
</evidence>
<evidence type="ECO:0000256" key="1">
    <source>
        <dbReference type="SAM" id="MobiDB-lite"/>
    </source>
</evidence>
<reference evidence="4 5" key="1">
    <citation type="submission" date="2024-11" db="EMBL/GenBank/DDBJ databases">
        <title>A near-complete genome assembly of Cinchona calisaya.</title>
        <authorList>
            <person name="Lian D.C."/>
            <person name="Zhao X.W."/>
            <person name="Wei L."/>
        </authorList>
    </citation>
    <scope>NUCLEOTIDE SEQUENCE [LARGE SCALE GENOMIC DNA]</scope>
    <source>
        <tissue evidence="4">Nenye</tissue>
    </source>
</reference>
<name>A0ABD3AQH1_9GENT</name>
<evidence type="ECO:0000313" key="5">
    <source>
        <dbReference type="Proteomes" id="UP001630127"/>
    </source>
</evidence>
<evidence type="ECO:0000313" key="4">
    <source>
        <dbReference type="EMBL" id="KAL3533405.1"/>
    </source>
</evidence>
<feature type="compositionally biased region" description="Polar residues" evidence="1">
    <location>
        <begin position="292"/>
        <end position="302"/>
    </location>
</feature>
<dbReference type="Pfam" id="PF24925">
    <property type="entry name" value="DUF7746"/>
    <property type="match status" value="1"/>
</dbReference>
<proteinExistence type="predicted"/>
<feature type="domain" description="DUF7588" evidence="2">
    <location>
        <begin position="52"/>
        <end position="116"/>
    </location>
</feature>
<dbReference type="AlphaFoldDB" id="A0ABD3AQH1"/>